<feature type="transmembrane region" description="Helical" evidence="16">
    <location>
        <begin position="44"/>
        <end position="67"/>
    </location>
</feature>
<dbReference type="Pfam" id="PF00033">
    <property type="entry name" value="Cytochrome_B"/>
    <property type="match status" value="1"/>
</dbReference>
<keyword evidence="12" id="KW-0408">Iron</keyword>
<feature type="transmembrane region" description="Helical" evidence="16">
    <location>
        <begin position="247"/>
        <end position="268"/>
    </location>
</feature>
<evidence type="ECO:0000256" key="4">
    <source>
        <dbReference type="ARBA" id="ARBA00013531"/>
    </source>
</evidence>
<feature type="transmembrane region" description="Helical" evidence="16">
    <location>
        <begin position="128"/>
        <end position="149"/>
    </location>
</feature>
<evidence type="ECO:0000256" key="15">
    <source>
        <dbReference type="SAM" id="MobiDB-lite"/>
    </source>
</evidence>
<comment type="caution">
    <text evidence="19">The sequence shown here is derived from an EMBL/GenBank/DDBJ whole genome shotgun (WGS) entry which is preliminary data.</text>
</comment>
<evidence type="ECO:0000256" key="10">
    <source>
        <dbReference type="ARBA" id="ARBA00022982"/>
    </source>
</evidence>
<dbReference type="Gene3D" id="1.20.810.10">
    <property type="entry name" value="Cytochrome Bc1 Complex, Chain C"/>
    <property type="match status" value="1"/>
</dbReference>
<dbReference type="PIRSF" id="PIRSF038885">
    <property type="entry name" value="COB"/>
    <property type="match status" value="1"/>
</dbReference>
<keyword evidence="9" id="KW-0479">Metal-binding</keyword>
<evidence type="ECO:0000259" key="17">
    <source>
        <dbReference type="PROSITE" id="PS51002"/>
    </source>
</evidence>
<proteinExistence type="inferred from homology"/>
<evidence type="ECO:0000313" key="19">
    <source>
        <dbReference type="EMBL" id="MDQ0445928.1"/>
    </source>
</evidence>
<dbReference type="InterPro" id="IPR030689">
    <property type="entry name" value="Cytochrome_b"/>
</dbReference>
<name>A0ABU0HUC6_9HYPH</name>
<gene>
    <name evidence="19" type="ORF">QO012_000406</name>
</gene>
<keyword evidence="8 14" id="KW-0812">Transmembrane</keyword>
<comment type="cofactor">
    <cofactor evidence="14">
        <name>heme b</name>
        <dbReference type="ChEBI" id="CHEBI:60344"/>
    </cofactor>
    <text evidence="14">Binds 2 heme groups non-covalently.</text>
</comment>
<evidence type="ECO:0000256" key="16">
    <source>
        <dbReference type="SAM" id="Phobius"/>
    </source>
</evidence>
<dbReference type="InterPro" id="IPR016174">
    <property type="entry name" value="Di-haem_cyt_TM"/>
</dbReference>
<dbReference type="Proteomes" id="UP001231124">
    <property type="component" value="Unassembled WGS sequence"/>
</dbReference>
<feature type="transmembrane region" description="Helical" evidence="16">
    <location>
        <begin position="337"/>
        <end position="357"/>
    </location>
</feature>
<comment type="subcellular location">
    <subcellularLocation>
        <location evidence="2">Membrane</location>
        <topology evidence="2">Multi-pass membrane protein</topology>
    </subcellularLocation>
</comment>
<keyword evidence="7 14" id="KW-0679">Respiratory chain</keyword>
<evidence type="ECO:0000256" key="6">
    <source>
        <dbReference type="ARBA" id="ARBA00022617"/>
    </source>
</evidence>
<evidence type="ECO:0000256" key="13">
    <source>
        <dbReference type="ARBA" id="ARBA00023136"/>
    </source>
</evidence>
<dbReference type="InterPro" id="IPR005798">
    <property type="entry name" value="Cyt_b/b6_C"/>
</dbReference>
<dbReference type="InterPro" id="IPR036150">
    <property type="entry name" value="Cyt_b/b6_C_sf"/>
</dbReference>
<feature type="transmembrane region" description="Helical" evidence="16">
    <location>
        <begin position="363"/>
        <end position="384"/>
    </location>
</feature>
<dbReference type="SUPFAM" id="SSF81648">
    <property type="entry name" value="a domain/subunit of cytochrome bc1 complex (Ubiquinol-cytochrome c reductase)"/>
    <property type="match status" value="1"/>
</dbReference>
<keyword evidence="10 14" id="KW-0249">Electron transport</keyword>
<keyword evidence="20" id="KW-1185">Reference proteome</keyword>
<feature type="transmembrane region" description="Helical" evidence="16">
    <location>
        <begin position="20"/>
        <end position="37"/>
    </location>
</feature>
<evidence type="ECO:0000313" key="20">
    <source>
        <dbReference type="Proteomes" id="UP001231124"/>
    </source>
</evidence>
<evidence type="ECO:0000256" key="12">
    <source>
        <dbReference type="ARBA" id="ARBA00023004"/>
    </source>
</evidence>
<feature type="domain" description="Cytochrome b/b6 N-terminal region profile" evidence="17">
    <location>
        <begin position="14"/>
        <end position="225"/>
    </location>
</feature>
<protein>
    <recommendedName>
        <fullName evidence="4 14">Cytochrome b</fullName>
    </recommendedName>
</protein>
<dbReference type="PROSITE" id="PS51003">
    <property type="entry name" value="CYTB_CTER"/>
    <property type="match status" value="1"/>
</dbReference>
<dbReference type="SUPFAM" id="SSF81342">
    <property type="entry name" value="Transmembrane di-heme cytochromes"/>
    <property type="match status" value="1"/>
</dbReference>
<feature type="transmembrane region" description="Helical" evidence="16">
    <location>
        <begin position="305"/>
        <end position="325"/>
    </location>
</feature>
<evidence type="ECO:0000256" key="3">
    <source>
        <dbReference type="ARBA" id="ARBA00011649"/>
    </source>
</evidence>
<comment type="subunit">
    <text evidence="3 14">The main subunits of complex b-c1 are: cytochrome b, cytochrome c1 and the Rieske protein.</text>
</comment>
<feature type="domain" description="Cytochrome b/b6 C-terminal region profile" evidence="18">
    <location>
        <begin position="228"/>
        <end position="398"/>
    </location>
</feature>
<feature type="compositionally biased region" description="Low complexity" evidence="15">
    <location>
        <begin position="418"/>
        <end position="429"/>
    </location>
</feature>
<dbReference type="Pfam" id="PF00032">
    <property type="entry name" value="Cytochrom_B_C"/>
    <property type="match status" value="1"/>
</dbReference>
<feature type="transmembrane region" description="Helical" evidence="16">
    <location>
        <begin position="155"/>
        <end position="173"/>
    </location>
</feature>
<evidence type="ECO:0000256" key="8">
    <source>
        <dbReference type="ARBA" id="ARBA00022692"/>
    </source>
</evidence>
<feature type="transmembrane region" description="Helical" evidence="16">
    <location>
        <begin position="194"/>
        <end position="215"/>
    </location>
</feature>
<comment type="similarity">
    <text evidence="14">Belongs to the cytochrome b family.</text>
</comment>
<dbReference type="InterPro" id="IPR048259">
    <property type="entry name" value="Cytochrome_b_N_euk/bac"/>
</dbReference>
<evidence type="ECO:0000256" key="1">
    <source>
        <dbReference type="ARBA" id="ARBA00002444"/>
    </source>
</evidence>
<feature type="region of interest" description="Disordered" evidence="15">
    <location>
        <begin position="406"/>
        <end position="429"/>
    </location>
</feature>
<dbReference type="PANTHER" id="PTHR19271:SF16">
    <property type="entry name" value="CYTOCHROME B"/>
    <property type="match status" value="1"/>
</dbReference>
<sequence>MSGTASTYVPKGRVAKWFEARLPIVGLVHSSFIAYPVPRNLNYFWTFGAILAAFLGIQIITGVWLAMHYEPSATGAFTSVEKIMRDVNYGWLLRYAHANGASMFFVAVYVHMFRALYYGSYKAPREVLYILGVVIYLLMMATAFLGYTLPWGQMSFWGATVITNILAAIPVVGDTIQSLLWGGYSVGNPTVNRFFSLHYLLPWMIAGVVVLHVWALHVTGQNNPTGIPVKSGKDVVPFTPYATIKDAFAVVVFMILFAWFLFFMPNYLGHADNYIQANPAVTPAHIVPEWYFLPFYAILRAVPSKLGGVILMFSAVIILAFAPWLDTSRIRSCNYRPIYRQFMWVFLGVVLLLGWLGSQPPEGGYVIASQVCTAYYFAHFLLVMPLCGLFETPSPLPGSILESVTGPGKQVQGGPGMPAGAAAAPPTKG</sequence>
<dbReference type="InterPro" id="IPR027387">
    <property type="entry name" value="Cytb/b6-like_sf"/>
</dbReference>
<dbReference type="CDD" id="cd00290">
    <property type="entry name" value="cytochrome_b_C"/>
    <property type="match status" value="1"/>
</dbReference>
<dbReference type="InterPro" id="IPR048260">
    <property type="entry name" value="Cytochrome_b_C_euk/bac"/>
</dbReference>
<dbReference type="InterPro" id="IPR005797">
    <property type="entry name" value="Cyt_b/b6_N"/>
</dbReference>
<feature type="transmembrane region" description="Helical" evidence="16">
    <location>
        <begin position="95"/>
        <end position="116"/>
    </location>
</feature>
<dbReference type="PROSITE" id="PS51002">
    <property type="entry name" value="CYTB_NTER"/>
    <property type="match status" value="1"/>
</dbReference>
<dbReference type="PANTHER" id="PTHR19271">
    <property type="entry name" value="CYTOCHROME B"/>
    <property type="match status" value="1"/>
</dbReference>
<keyword evidence="5 14" id="KW-0813">Transport</keyword>
<comment type="function">
    <text evidence="1 14">Component of the ubiquinol-cytochrome c reductase complex (complex III or cytochrome b-c1 complex), which is a respiratory chain that generates an electrochemical potential coupled to ATP synthesis.</text>
</comment>
<evidence type="ECO:0000256" key="5">
    <source>
        <dbReference type="ARBA" id="ARBA00022448"/>
    </source>
</evidence>
<keyword evidence="11 16" id="KW-1133">Transmembrane helix</keyword>
<organism evidence="19 20">
    <name type="scientific">Methylobacterium aerolatum</name>
    <dbReference type="NCBI Taxonomy" id="418708"/>
    <lineage>
        <taxon>Bacteria</taxon>
        <taxon>Pseudomonadati</taxon>
        <taxon>Pseudomonadota</taxon>
        <taxon>Alphaproteobacteria</taxon>
        <taxon>Hyphomicrobiales</taxon>
        <taxon>Methylobacteriaceae</taxon>
        <taxon>Methylobacterium</taxon>
    </lineage>
</organism>
<evidence type="ECO:0000256" key="9">
    <source>
        <dbReference type="ARBA" id="ARBA00022723"/>
    </source>
</evidence>
<evidence type="ECO:0000256" key="2">
    <source>
        <dbReference type="ARBA" id="ARBA00004141"/>
    </source>
</evidence>
<keyword evidence="6 14" id="KW-0349">Heme</keyword>
<evidence type="ECO:0000256" key="7">
    <source>
        <dbReference type="ARBA" id="ARBA00022660"/>
    </source>
</evidence>
<evidence type="ECO:0000259" key="18">
    <source>
        <dbReference type="PROSITE" id="PS51003"/>
    </source>
</evidence>
<dbReference type="RefSeq" id="WP_238204692.1">
    <property type="nucleotide sequence ID" value="NZ_BPQE01000020.1"/>
</dbReference>
<evidence type="ECO:0000256" key="14">
    <source>
        <dbReference type="RuleBase" id="RU003385"/>
    </source>
</evidence>
<accession>A0ABU0HUC6</accession>
<evidence type="ECO:0000256" key="11">
    <source>
        <dbReference type="ARBA" id="ARBA00022989"/>
    </source>
</evidence>
<keyword evidence="13 16" id="KW-0472">Membrane</keyword>
<reference evidence="19 20" key="1">
    <citation type="submission" date="2023-07" db="EMBL/GenBank/DDBJ databases">
        <title>Genomic Encyclopedia of Type Strains, Phase IV (KMG-IV): sequencing the most valuable type-strain genomes for metagenomic binning, comparative biology and taxonomic classification.</title>
        <authorList>
            <person name="Goeker M."/>
        </authorList>
    </citation>
    <scope>NUCLEOTIDE SEQUENCE [LARGE SCALE GENOMIC DNA]</scope>
    <source>
        <strain evidence="19 20">DSM 19013</strain>
    </source>
</reference>
<dbReference type="CDD" id="cd00284">
    <property type="entry name" value="Cytochrome_b_N"/>
    <property type="match status" value="1"/>
</dbReference>
<dbReference type="EMBL" id="JAUSVP010000001">
    <property type="protein sequence ID" value="MDQ0445928.1"/>
    <property type="molecule type" value="Genomic_DNA"/>
</dbReference>